<feature type="domain" description="HTH araC/xylS-type" evidence="4">
    <location>
        <begin position="1"/>
        <end position="69"/>
    </location>
</feature>
<proteinExistence type="predicted"/>
<gene>
    <name evidence="5" type="ORF">GCM10014713_05370</name>
</gene>
<keyword evidence="1" id="KW-0805">Transcription regulation</keyword>
<comment type="caution">
    <text evidence="5">The sequence shown here is derived from an EMBL/GenBank/DDBJ whole genome shotgun (WGS) entry which is preliminary data.</text>
</comment>
<sequence length="94" mass="10192">MRLRALVRASVGVPLVRLRQWGRLRGAVAALAQGSVASAAATAGFADQAHLARAARDLLGRTPSSLVIPRRGRSNDQNRVGLAYEHRLARKWNL</sequence>
<dbReference type="Pfam" id="PF12833">
    <property type="entry name" value="HTH_18"/>
    <property type="match status" value="1"/>
</dbReference>
<dbReference type="GO" id="GO:0003700">
    <property type="term" value="F:DNA-binding transcription factor activity"/>
    <property type="evidence" value="ECO:0007669"/>
    <property type="project" value="InterPro"/>
</dbReference>
<evidence type="ECO:0000256" key="3">
    <source>
        <dbReference type="ARBA" id="ARBA00023163"/>
    </source>
</evidence>
<accession>A0A918GYK7</accession>
<dbReference type="InterPro" id="IPR018060">
    <property type="entry name" value="HTH_AraC"/>
</dbReference>
<keyword evidence="6" id="KW-1185">Reference proteome</keyword>
<dbReference type="GO" id="GO:0043565">
    <property type="term" value="F:sequence-specific DNA binding"/>
    <property type="evidence" value="ECO:0007669"/>
    <property type="project" value="InterPro"/>
</dbReference>
<dbReference type="Proteomes" id="UP000619486">
    <property type="component" value="Unassembled WGS sequence"/>
</dbReference>
<dbReference type="Gene3D" id="1.10.10.60">
    <property type="entry name" value="Homeodomain-like"/>
    <property type="match status" value="1"/>
</dbReference>
<dbReference type="InterPro" id="IPR018062">
    <property type="entry name" value="HTH_AraC-typ_CS"/>
</dbReference>
<keyword evidence="3" id="KW-0804">Transcription</keyword>
<evidence type="ECO:0000256" key="1">
    <source>
        <dbReference type="ARBA" id="ARBA00023015"/>
    </source>
</evidence>
<name>A0A918GYK7_9ACTN</name>
<protein>
    <recommendedName>
        <fullName evidence="4">HTH araC/xylS-type domain-containing protein</fullName>
    </recommendedName>
</protein>
<dbReference type="PROSITE" id="PS00041">
    <property type="entry name" value="HTH_ARAC_FAMILY_1"/>
    <property type="match status" value="1"/>
</dbReference>
<evidence type="ECO:0000256" key="2">
    <source>
        <dbReference type="ARBA" id="ARBA00023125"/>
    </source>
</evidence>
<reference evidence="5" key="1">
    <citation type="journal article" date="2014" name="Int. J. Syst. Evol. Microbiol.">
        <title>Complete genome sequence of Corynebacterium casei LMG S-19264T (=DSM 44701T), isolated from a smear-ripened cheese.</title>
        <authorList>
            <consortium name="US DOE Joint Genome Institute (JGI-PGF)"/>
            <person name="Walter F."/>
            <person name="Albersmeier A."/>
            <person name="Kalinowski J."/>
            <person name="Ruckert C."/>
        </authorList>
    </citation>
    <scope>NUCLEOTIDE SEQUENCE</scope>
    <source>
        <strain evidence="5">JCM 3172</strain>
    </source>
</reference>
<organism evidence="5 6">
    <name type="scientific">Streptomyces purpureus</name>
    <dbReference type="NCBI Taxonomy" id="1951"/>
    <lineage>
        <taxon>Bacteria</taxon>
        <taxon>Bacillati</taxon>
        <taxon>Actinomycetota</taxon>
        <taxon>Actinomycetes</taxon>
        <taxon>Kitasatosporales</taxon>
        <taxon>Streptomycetaceae</taxon>
        <taxon>Streptomyces</taxon>
    </lineage>
</organism>
<evidence type="ECO:0000259" key="4">
    <source>
        <dbReference type="PROSITE" id="PS01124"/>
    </source>
</evidence>
<evidence type="ECO:0000313" key="6">
    <source>
        <dbReference type="Proteomes" id="UP000619486"/>
    </source>
</evidence>
<reference evidence="5" key="2">
    <citation type="submission" date="2020-09" db="EMBL/GenBank/DDBJ databases">
        <authorList>
            <person name="Sun Q."/>
            <person name="Ohkuma M."/>
        </authorList>
    </citation>
    <scope>NUCLEOTIDE SEQUENCE</scope>
    <source>
        <strain evidence="5">JCM 3172</strain>
    </source>
</reference>
<dbReference type="PROSITE" id="PS01124">
    <property type="entry name" value="HTH_ARAC_FAMILY_2"/>
    <property type="match status" value="1"/>
</dbReference>
<dbReference type="AlphaFoldDB" id="A0A918GYK7"/>
<keyword evidence="2" id="KW-0238">DNA-binding</keyword>
<dbReference type="EMBL" id="BMQQ01000001">
    <property type="protein sequence ID" value="GGT15495.1"/>
    <property type="molecule type" value="Genomic_DNA"/>
</dbReference>
<evidence type="ECO:0000313" key="5">
    <source>
        <dbReference type="EMBL" id="GGT15495.1"/>
    </source>
</evidence>
<dbReference type="SMART" id="SM00342">
    <property type="entry name" value="HTH_ARAC"/>
    <property type="match status" value="1"/>
</dbReference>